<feature type="domain" description="PAC" evidence="3">
    <location>
        <begin position="204"/>
        <end position="257"/>
    </location>
</feature>
<dbReference type="OrthoDB" id="9814202at2"/>
<dbReference type="InterPro" id="IPR000014">
    <property type="entry name" value="PAS"/>
</dbReference>
<dbReference type="PROSITE" id="PS50887">
    <property type="entry name" value="GGDEF"/>
    <property type="match status" value="1"/>
</dbReference>
<dbReference type="Pfam" id="PF00563">
    <property type="entry name" value="EAL"/>
    <property type="match status" value="1"/>
</dbReference>
<feature type="domain" description="GGDEF" evidence="5">
    <location>
        <begin position="437"/>
        <end position="570"/>
    </location>
</feature>
<dbReference type="InterPro" id="IPR035965">
    <property type="entry name" value="PAS-like_dom_sf"/>
</dbReference>
<feature type="coiled-coil region" evidence="1">
    <location>
        <begin position="379"/>
        <end position="406"/>
    </location>
</feature>
<dbReference type="PROSITE" id="PS50113">
    <property type="entry name" value="PAC"/>
    <property type="match status" value="1"/>
</dbReference>
<evidence type="ECO:0000313" key="6">
    <source>
        <dbReference type="EMBL" id="PWE56545.1"/>
    </source>
</evidence>
<dbReference type="GO" id="GO:0003824">
    <property type="term" value="F:catalytic activity"/>
    <property type="evidence" value="ECO:0007669"/>
    <property type="project" value="UniProtKB-ARBA"/>
</dbReference>
<dbReference type="InterPro" id="IPR029787">
    <property type="entry name" value="Nucleotide_cyclase"/>
</dbReference>
<gene>
    <name evidence="6" type="ORF">DEM27_09185</name>
</gene>
<reference evidence="6 7" key="1">
    <citation type="submission" date="2018-05" db="EMBL/GenBank/DDBJ databases">
        <title>The draft genome of strain NS-104.</title>
        <authorList>
            <person name="Hang P."/>
            <person name="Jiang J."/>
        </authorList>
    </citation>
    <scope>NUCLEOTIDE SEQUENCE [LARGE SCALE GENOMIC DNA]</scope>
    <source>
        <strain evidence="6 7">NS-104</strain>
    </source>
</reference>
<dbReference type="NCBIfam" id="TIGR00229">
    <property type="entry name" value="sensory_box"/>
    <property type="match status" value="1"/>
</dbReference>
<dbReference type="Proteomes" id="UP000245252">
    <property type="component" value="Unassembled WGS sequence"/>
</dbReference>
<sequence>MADEKCLREIVAGISSGLAFLDAGGLILCHNPAFAKLQPQGLPVKGLALVDLVHPESRADLAGLIAATQRGEVDNGRIELRCGTPEDGYHWYRFALNASAVSSPATVLVTTFDIHSRKIQVDDLILRENRWRDALVNSGTGVWDQNYATGVMYYSDTWKAIRGLAPDEKSADGFESWLLLLHPEDRDFVVEAIQRQNSGDPNYAMFQYRERHKDGHWVWIECRGAAVEWDRDGKPTRVIGTDTDITQRKAAEEMLAQLSRRLELALSISDIGVFEADLETDMVDWDDRLLEMFCMEGTPNLKPGQIWESLLHPEDAATALACVADHLDGENEFRNDYRVVLGNGKVRHIESRNKAFRDANGKRRLVGANWDVTGDVILRRELERAKTLAEARNRELEMAKARIEHNALHDYLTGLPNRRYLDEVLDARAEECRRSGSTMVIFHIDLDRFKQINDTLGHRAGDTMLQHAANVLKSNLRSQDFVARIGGDEFVLLTDMGGTQRKLASLADRIIKELCKPVLYDGHTIRFGASIGIASDGGAELNAKQLLLNADIALYRAKNLGRNRHEFFSRDLQNQIIHNKRLADEILYALEQDQFVPFYQPQFCARTLDVTGVETLVRWLHPEKGILTPDKFLSVAEDLDVVSMIDALVLEKAHAHHQLWMAKKLPVPKISVNVSARRLNDPALTKKLRGMKIKPGTVSFELLESIFLDTCDTGVVQNLARLRKLGIDIEIDDFGTGHASIVSLLRISPTTLKIDRELIKLIPTSAEQRKMVGSIIEIGRSLNIKVVAEGVETRDHVRILSELGCDILQGWALARPMAFEAIEPFLISEAWRADEHPVHEMLGKIRRAGKG</sequence>
<dbReference type="CDD" id="cd01949">
    <property type="entry name" value="GGDEF"/>
    <property type="match status" value="1"/>
</dbReference>
<dbReference type="SMART" id="SM00052">
    <property type="entry name" value="EAL"/>
    <property type="match status" value="1"/>
</dbReference>
<dbReference type="Gene3D" id="3.20.20.450">
    <property type="entry name" value="EAL domain"/>
    <property type="match status" value="1"/>
</dbReference>
<dbReference type="SUPFAM" id="SSF55785">
    <property type="entry name" value="PYP-like sensor domain (PAS domain)"/>
    <property type="match status" value="3"/>
</dbReference>
<dbReference type="CDD" id="cd00130">
    <property type="entry name" value="PAS"/>
    <property type="match status" value="2"/>
</dbReference>
<feature type="domain" description="PAS" evidence="2">
    <location>
        <begin position="127"/>
        <end position="200"/>
    </location>
</feature>
<dbReference type="Gene3D" id="3.30.450.20">
    <property type="entry name" value="PAS domain"/>
    <property type="match status" value="3"/>
</dbReference>
<proteinExistence type="predicted"/>
<dbReference type="SUPFAM" id="SSF55073">
    <property type="entry name" value="Nucleotide cyclase"/>
    <property type="match status" value="1"/>
</dbReference>
<dbReference type="InterPro" id="IPR001610">
    <property type="entry name" value="PAC"/>
</dbReference>
<dbReference type="AlphaFoldDB" id="A0A2U2DT97"/>
<dbReference type="Pfam" id="PF00990">
    <property type="entry name" value="GGDEF"/>
    <property type="match status" value="1"/>
</dbReference>
<dbReference type="SMART" id="SM00267">
    <property type="entry name" value="GGDEF"/>
    <property type="match status" value="1"/>
</dbReference>
<evidence type="ECO:0000259" key="5">
    <source>
        <dbReference type="PROSITE" id="PS50887"/>
    </source>
</evidence>
<dbReference type="CDD" id="cd01948">
    <property type="entry name" value="EAL"/>
    <property type="match status" value="1"/>
</dbReference>
<keyword evidence="7" id="KW-1185">Reference proteome</keyword>
<dbReference type="InterPro" id="IPR000160">
    <property type="entry name" value="GGDEF_dom"/>
</dbReference>
<comment type="caution">
    <text evidence="6">The sequence shown here is derived from an EMBL/GenBank/DDBJ whole genome shotgun (WGS) entry which is preliminary data.</text>
</comment>
<accession>A0A2U2DT97</accession>
<evidence type="ECO:0000313" key="7">
    <source>
        <dbReference type="Proteomes" id="UP000245252"/>
    </source>
</evidence>
<dbReference type="SUPFAM" id="SSF141868">
    <property type="entry name" value="EAL domain-like"/>
    <property type="match status" value="1"/>
</dbReference>
<dbReference type="PROSITE" id="PS50883">
    <property type="entry name" value="EAL"/>
    <property type="match status" value="1"/>
</dbReference>
<organism evidence="6 7">
    <name type="scientific">Metarhizobium album</name>
    <dbReference type="NCBI Taxonomy" id="2182425"/>
    <lineage>
        <taxon>Bacteria</taxon>
        <taxon>Pseudomonadati</taxon>
        <taxon>Pseudomonadota</taxon>
        <taxon>Alphaproteobacteria</taxon>
        <taxon>Hyphomicrobiales</taxon>
        <taxon>Rhizobiaceae</taxon>
        <taxon>Metarhizobium</taxon>
    </lineage>
</organism>
<dbReference type="InterPro" id="IPR052155">
    <property type="entry name" value="Biofilm_reg_signaling"/>
</dbReference>
<dbReference type="Pfam" id="PF08447">
    <property type="entry name" value="PAS_3"/>
    <property type="match status" value="2"/>
</dbReference>
<dbReference type="InterPro" id="IPR000700">
    <property type="entry name" value="PAS-assoc_C"/>
</dbReference>
<feature type="domain" description="EAL" evidence="4">
    <location>
        <begin position="579"/>
        <end position="830"/>
    </location>
</feature>
<keyword evidence="1" id="KW-0175">Coiled coil</keyword>
<dbReference type="PANTHER" id="PTHR44757:SF2">
    <property type="entry name" value="BIOFILM ARCHITECTURE MAINTENANCE PROTEIN MBAA"/>
    <property type="match status" value="1"/>
</dbReference>
<dbReference type="PANTHER" id="PTHR44757">
    <property type="entry name" value="DIGUANYLATE CYCLASE DGCP"/>
    <property type="match status" value="1"/>
</dbReference>
<dbReference type="Gene3D" id="3.30.70.270">
    <property type="match status" value="1"/>
</dbReference>
<dbReference type="NCBIfam" id="TIGR00254">
    <property type="entry name" value="GGDEF"/>
    <property type="match status" value="1"/>
</dbReference>
<dbReference type="InterPro" id="IPR035919">
    <property type="entry name" value="EAL_sf"/>
</dbReference>
<evidence type="ECO:0000259" key="3">
    <source>
        <dbReference type="PROSITE" id="PS50113"/>
    </source>
</evidence>
<evidence type="ECO:0000259" key="2">
    <source>
        <dbReference type="PROSITE" id="PS50112"/>
    </source>
</evidence>
<dbReference type="InterPro" id="IPR013655">
    <property type="entry name" value="PAS_fold_3"/>
</dbReference>
<evidence type="ECO:0000256" key="1">
    <source>
        <dbReference type="SAM" id="Coils"/>
    </source>
</evidence>
<name>A0A2U2DT97_9HYPH</name>
<dbReference type="EMBL" id="QFBC01000003">
    <property type="protein sequence ID" value="PWE56545.1"/>
    <property type="molecule type" value="Genomic_DNA"/>
</dbReference>
<dbReference type="SMART" id="SM00091">
    <property type="entry name" value="PAS"/>
    <property type="match status" value="3"/>
</dbReference>
<dbReference type="FunFam" id="3.30.70.270:FF:000001">
    <property type="entry name" value="Diguanylate cyclase domain protein"/>
    <property type="match status" value="1"/>
</dbReference>
<dbReference type="InterPro" id="IPR043128">
    <property type="entry name" value="Rev_trsase/Diguanyl_cyclase"/>
</dbReference>
<dbReference type="InterPro" id="IPR001633">
    <property type="entry name" value="EAL_dom"/>
</dbReference>
<dbReference type="PROSITE" id="PS50112">
    <property type="entry name" value="PAS"/>
    <property type="match status" value="1"/>
</dbReference>
<dbReference type="SMART" id="SM00086">
    <property type="entry name" value="PAC"/>
    <property type="match status" value="2"/>
</dbReference>
<evidence type="ECO:0000259" key="4">
    <source>
        <dbReference type="PROSITE" id="PS50883"/>
    </source>
</evidence>
<protein>
    <submittedName>
        <fullName evidence="6">GGDEF domain-containing protein</fullName>
    </submittedName>
</protein>